<name>A0A4S8MVP3_DENBC</name>
<accession>A0A4S8MVP3</accession>
<proteinExistence type="predicted"/>
<dbReference type="EMBL" id="ML179038">
    <property type="protein sequence ID" value="THV07348.1"/>
    <property type="molecule type" value="Genomic_DNA"/>
</dbReference>
<gene>
    <name evidence="1" type="ORF">K435DRAFT_574949</name>
</gene>
<dbReference type="OrthoDB" id="3542212at2759"/>
<dbReference type="PANTHER" id="PTHR42052">
    <property type="entry name" value="ABM DOMAIN-CONTAINING PROTEIN"/>
    <property type="match status" value="1"/>
</dbReference>
<dbReference type="PANTHER" id="PTHR42052:SF1">
    <property type="entry name" value="ABM DOMAIN-CONTAINING PROTEIN"/>
    <property type="match status" value="1"/>
</dbReference>
<evidence type="ECO:0000313" key="2">
    <source>
        <dbReference type="Proteomes" id="UP000297245"/>
    </source>
</evidence>
<organism evidence="1 2">
    <name type="scientific">Dendrothele bispora (strain CBS 962.96)</name>
    <dbReference type="NCBI Taxonomy" id="1314807"/>
    <lineage>
        <taxon>Eukaryota</taxon>
        <taxon>Fungi</taxon>
        <taxon>Dikarya</taxon>
        <taxon>Basidiomycota</taxon>
        <taxon>Agaricomycotina</taxon>
        <taxon>Agaricomycetes</taxon>
        <taxon>Agaricomycetidae</taxon>
        <taxon>Agaricales</taxon>
        <taxon>Agaricales incertae sedis</taxon>
        <taxon>Dendrothele</taxon>
    </lineage>
</organism>
<sequence>MPITELAILRLSHPTTTTFTTPPIPAHFALLSQRQSAWSGYPLTFYHNITDPSFIYLLSGWDSVAAHGEWIKSDENQELLELLGPYLTVEQLAHLDMDFRSVPEGQQLLIAKST</sequence>
<dbReference type="SUPFAM" id="SSF54909">
    <property type="entry name" value="Dimeric alpha+beta barrel"/>
    <property type="match status" value="1"/>
</dbReference>
<dbReference type="Proteomes" id="UP000297245">
    <property type="component" value="Unassembled WGS sequence"/>
</dbReference>
<dbReference type="Gene3D" id="3.30.70.100">
    <property type="match status" value="1"/>
</dbReference>
<dbReference type="AlphaFoldDB" id="A0A4S8MVP3"/>
<protein>
    <recommendedName>
        <fullName evidence="3">ABM domain-containing protein</fullName>
    </recommendedName>
</protein>
<reference evidence="1 2" key="1">
    <citation type="journal article" date="2019" name="Nat. Ecol. Evol.">
        <title>Megaphylogeny resolves global patterns of mushroom evolution.</title>
        <authorList>
            <person name="Varga T."/>
            <person name="Krizsan K."/>
            <person name="Foldi C."/>
            <person name="Dima B."/>
            <person name="Sanchez-Garcia M."/>
            <person name="Sanchez-Ramirez S."/>
            <person name="Szollosi G.J."/>
            <person name="Szarkandi J.G."/>
            <person name="Papp V."/>
            <person name="Albert L."/>
            <person name="Andreopoulos W."/>
            <person name="Angelini C."/>
            <person name="Antonin V."/>
            <person name="Barry K.W."/>
            <person name="Bougher N.L."/>
            <person name="Buchanan P."/>
            <person name="Buyck B."/>
            <person name="Bense V."/>
            <person name="Catcheside P."/>
            <person name="Chovatia M."/>
            <person name="Cooper J."/>
            <person name="Damon W."/>
            <person name="Desjardin D."/>
            <person name="Finy P."/>
            <person name="Geml J."/>
            <person name="Haridas S."/>
            <person name="Hughes K."/>
            <person name="Justo A."/>
            <person name="Karasinski D."/>
            <person name="Kautmanova I."/>
            <person name="Kiss B."/>
            <person name="Kocsube S."/>
            <person name="Kotiranta H."/>
            <person name="LaButti K.M."/>
            <person name="Lechner B.E."/>
            <person name="Liimatainen K."/>
            <person name="Lipzen A."/>
            <person name="Lukacs Z."/>
            <person name="Mihaltcheva S."/>
            <person name="Morgado L.N."/>
            <person name="Niskanen T."/>
            <person name="Noordeloos M.E."/>
            <person name="Ohm R.A."/>
            <person name="Ortiz-Santana B."/>
            <person name="Ovrebo C."/>
            <person name="Racz N."/>
            <person name="Riley R."/>
            <person name="Savchenko A."/>
            <person name="Shiryaev A."/>
            <person name="Soop K."/>
            <person name="Spirin V."/>
            <person name="Szebenyi C."/>
            <person name="Tomsovsky M."/>
            <person name="Tulloss R.E."/>
            <person name="Uehling J."/>
            <person name="Grigoriev I.V."/>
            <person name="Vagvolgyi C."/>
            <person name="Papp T."/>
            <person name="Martin F.M."/>
            <person name="Miettinen O."/>
            <person name="Hibbett D.S."/>
            <person name="Nagy L.G."/>
        </authorList>
    </citation>
    <scope>NUCLEOTIDE SEQUENCE [LARGE SCALE GENOMIC DNA]</scope>
    <source>
        <strain evidence="1 2">CBS 962.96</strain>
    </source>
</reference>
<evidence type="ECO:0000313" key="1">
    <source>
        <dbReference type="EMBL" id="THV07348.1"/>
    </source>
</evidence>
<keyword evidence="2" id="KW-1185">Reference proteome</keyword>
<feature type="non-terminal residue" evidence="1">
    <location>
        <position position="114"/>
    </location>
</feature>
<dbReference type="InterPro" id="IPR011008">
    <property type="entry name" value="Dimeric_a/b-barrel"/>
</dbReference>
<evidence type="ECO:0008006" key="3">
    <source>
        <dbReference type="Google" id="ProtNLM"/>
    </source>
</evidence>